<proteinExistence type="predicted"/>
<dbReference type="GeneID" id="83218598"/>
<dbReference type="EMBL" id="JARTCD010000084">
    <property type="protein sequence ID" value="KAJ8653148.1"/>
    <property type="molecule type" value="Genomic_DNA"/>
</dbReference>
<sequence length="168" mass="19853">MRRFRRREVGWQRPEQETIVAYGDASLGHMRGYAPLPHWEFIKRLCRQALVIFIDEFRTSITCRNRLFYSKHRKTRNRVQTAQGNRGRKVLHCKDEGGVVIGRSNLCQQRFAVGNNTWRNLIYAVKRCNEHGFLGRDVNAAAQMRSVLRLYMETNGNLRVLDFWLLNK</sequence>
<evidence type="ECO:0000313" key="1">
    <source>
        <dbReference type="EMBL" id="KAJ8653148.1"/>
    </source>
</evidence>
<accession>A0AAD7UTA4</accession>
<dbReference type="AlphaFoldDB" id="A0AAD7UTA4"/>
<gene>
    <name evidence="1" type="ORF">O0I10_011197</name>
</gene>
<protein>
    <submittedName>
        <fullName evidence="1">Uncharacterized protein</fullName>
    </submittedName>
</protein>
<reference evidence="1 2" key="1">
    <citation type="submission" date="2023-03" db="EMBL/GenBank/DDBJ databases">
        <title>Genome sequence of Lichtheimia ornata CBS 291.66.</title>
        <authorList>
            <person name="Mohabir J.T."/>
            <person name="Shea T.P."/>
            <person name="Kurbessoian T."/>
            <person name="Berby B."/>
            <person name="Fontaine J."/>
            <person name="Livny J."/>
            <person name="Gnirke A."/>
            <person name="Stajich J.E."/>
            <person name="Cuomo C.A."/>
        </authorList>
    </citation>
    <scope>NUCLEOTIDE SEQUENCE [LARGE SCALE GENOMIC DNA]</scope>
    <source>
        <strain evidence="1">CBS 291.66</strain>
    </source>
</reference>
<comment type="caution">
    <text evidence="1">The sequence shown here is derived from an EMBL/GenBank/DDBJ whole genome shotgun (WGS) entry which is preliminary data.</text>
</comment>
<organism evidence="1 2">
    <name type="scientific">Lichtheimia ornata</name>
    <dbReference type="NCBI Taxonomy" id="688661"/>
    <lineage>
        <taxon>Eukaryota</taxon>
        <taxon>Fungi</taxon>
        <taxon>Fungi incertae sedis</taxon>
        <taxon>Mucoromycota</taxon>
        <taxon>Mucoromycotina</taxon>
        <taxon>Mucoromycetes</taxon>
        <taxon>Mucorales</taxon>
        <taxon>Lichtheimiaceae</taxon>
        <taxon>Lichtheimia</taxon>
    </lineage>
</organism>
<evidence type="ECO:0000313" key="2">
    <source>
        <dbReference type="Proteomes" id="UP001234581"/>
    </source>
</evidence>
<keyword evidence="2" id="KW-1185">Reference proteome</keyword>
<name>A0AAD7UTA4_9FUNG</name>
<dbReference type="RefSeq" id="XP_058338062.1">
    <property type="nucleotide sequence ID" value="XM_058491167.1"/>
</dbReference>
<dbReference type="Proteomes" id="UP001234581">
    <property type="component" value="Unassembled WGS sequence"/>
</dbReference>